<name>A0A4Z2EGV7_9TELE</name>
<sequence>MDSVSAVAP</sequence>
<dbReference type="Proteomes" id="UP000314294">
    <property type="component" value="Unassembled WGS sequence"/>
</dbReference>
<evidence type="ECO:0000313" key="2">
    <source>
        <dbReference type="Proteomes" id="UP000314294"/>
    </source>
</evidence>
<protein>
    <submittedName>
        <fullName evidence="1">Uncharacterized protein</fullName>
    </submittedName>
</protein>
<organism evidence="1 2">
    <name type="scientific">Liparis tanakae</name>
    <name type="common">Tanaka's snailfish</name>
    <dbReference type="NCBI Taxonomy" id="230148"/>
    <lineage>
        <taxon>Eukaryota</taxon>
        <taxon>Metazoa</taxon>
        <taxon>Chordata</taxon>
        <taxon>Craniata</taxon>
        <taxon>Vertebrata</taxon>
        <taxon>Euteleostomi</taxon>
        <taxon>Actinopterygii</taxon>
        <taxon>Neopterygii</taxon>
        <taxon>Teleostei</taxon>
        <taxon>Neoteleostei</taxon>
        <taxon>Acanthomorphata</taxon>
        <taxon>Eupercaria</taxon>
        <taxon>Perciformes</taxon>
        <taxon>Cottioidei</taxon>
        <taxon>Cottales</taxon>
        <taxon>Liparidae</taxon>
        <taxon>Liparis</taxon>
    </lineage>
</organism>
<comment type="caution">
    <text evidence="1">The sequence shown here is derived from an EMBL/GenBank/DDBJ whole genome shotgun (WGS) entry which is preliminary data.</text>
</comment>
<proteinExistence type="predicted"/>
<keyword evidence="2" id="KW-1185">Reference proteome</keyword>
<reference evidence="1 2" key="1">
    <citation type="submission" date="2019-03" db="EMBL/GenBank/DDBJ databases">
        <title>First draft genome of Liparis tanakae, snailfish: a comprehensive survey of snailfish specific genes.</title>
        <authorList>
            <person name="Kim W."/>
            <person name="Song I."/>
            <person name="Jeong J.-H."/>
            <person name="Kim D."/>
            <person name="Kim S."/>
            <person name="Ryu S."/>
            <person name="Song J.Y."/>
            <person name="Lee S.K."/>
        </authorList>
    </citation>
    <scope>NUCLEOTIDE SEQUENCE [LARGE SCALE GENOMIC DNA]</scope>
    <source>
        <tissue evidence="1">Muscle</tissue>
    </source>
</reference>
<gene>
    <name evidence="1" type="ORF">EYF80_061843</name>
</gene>
<dbReference type="EMBL" id="SRLO01007426">
    <property type="protein sequence ID" value="TNN28008.1"/>
    <property type="molecule type" value="Genomic_DNA"/>
</dbReference>
<accession>A0A4Z2EGV7</accession>
<evidence type="ECO:0000313" key="1">
    <source>
        <dbReference type="EMBL" id="TNN28008.1"/>
    </source>
</evidence>